<dbReference type="AlphaFoldDB" id="A0A5B0RB43"/>
<organism evidence="1 2">
    <name type="scientific">Puccinia graminis f. sp. tritici</name>
    <dbReference type="NCBI Taxonomy" id="56615"/>
    <lineage>
        <taxon>Eukaryota</taxon>
        <taxon>Fungi</taxon>
        <taxon>Dikarya</taxon>
        <taxon>Basidiomycota</taxon>
        <taxon>Pucciniomycotina</taxon>
        <taxon>Pucciniomycetes</taxon>
        <taxon>Pucciniales</taxon>
        <taxon>Pucciniaceae</taxon>
        <taxon>Puccinia</taxon>
    </lineage>
</organism>
<evidence type="ECO:0000313" key="1">
    <source>
        <dbReference type="EMBL" id="KAA1122956.1"/>
    </source>
</evidence>
<dbReference type="EMBL" id="VDEP01000213">
    <property type="protein sequence ID" value="KAA1122956.1"/>
    <property type="molecule type" value="Genomic_DNA"/>
</dbReference>
<accession>A0A5B0RB43</accession>
<comment type="caution">
    <text evidence="1">The sequence shown here is derived from an EMBL/GenBank/DDBJ whole genome shotgun (WGS) entry which is preliminary data.</text>
</comment>
<dbReference type="Proteomes" id="UP000325313">
    <property type="component" value="Unassembled WGS sequence"/>
</dbReference>
<protein>
    <submittedName>
        <fullName evidence="1">Uncharacterized protein</fullName>
    </submittedName>
</protein>
<reference evidence="1 2" key="1">
    <citation type="submission" date="2019-05" db="EMBL/GenBank/DDBJ databases">
        <title>Emergence of the Ug99 lineage of the wheat stem rust pathogen through somatic hybridization.</title>
        <authorList>
            <person name="Li F."/>
            <person name="Upadhyaya N.M."/>
            <person name="Sperschneider J."/>
            <person name="Matny O."/>
            <person name="Nguyen-Phuc H."/>
            <person name="Mago R."/>
            <person name="Raley C."/>
            <person name="Miller M.E."/>
            <person name="Silverstein K.A.T."/>
            <person name="Henningsen E."/>
            <person name="Hirsch C.D."/>
            <person name="Visser B."/>
            <person name="Pretorius Z.A."/>
            <person name="Steffenson B.J."/>
            <person name="Schwessinger B."/>
            <person name="Dodds P.N."/>
            <person name="Figueroa M."/>
        </authorList>
    </citation>
    <scope>NUCLEOTIDE SEQUENCE [LARGE SCALE GENOMIC DNA]</scope>
    <source>
        <strain evidence="1 2">Ug99</strain>
    </source>
</reference>
<proteinExistence type="predicted"/>
<name>A0A5B0RB43_PUCGR</name>
<sequence length="149" mass="16563">MSLAQPASISGKSLILQNRISLKSTQALLTNHGKIPKSDGSEQYLFGHNPNMSLLPPKLWLMEVCKRAALLWPINVDQLSDLPAFCVIIFATVTVLYVIDMVPQDWLRNETSFSPIKICFKDHSVTNSDMKCDIPLKIVPNEASAQVVI</sequence>
<evidence type="ECO:0000313" key="2">
    <source>
        <dbReference type="Proteomes" id="UP000325313"/>
    </source>
</evidence>
<gene>
    <name evidence="1" type="ORF">PGTUg99_008175</name>
</gene>